<keyword evidence="2" id="KW-0472">Membrane</keyword>
<feature type="transmembrane region" description="Helical" evidence="2">
    <location>
        <begin position="79"/>
        <end position="98"/>
    </location>
</feature>
<evidence type="ECO:0000313" key="3">
    <source>
        <dbReference type="EMBL" id="OLP87382.1"/>
    </source>
</evidence>
<proteinExistence type="predicted"/>
<feature type="transmembrane region" description="Helical" evidence="2">
    <location>
        <begin position="39"/>
        <end position="58"/>
    </location>
</feature>
<evidence type="ECO:0000256" key="1">
    <source>
        <dbReference type="SAM" id="MobiDB-lite"/>
    </source>
</evidence>
<name>A0A1Q9CWS5_SYMMI</name>
<protein>
    <submittedName>
        <fullName evidence="3">Uncharacterized protein</fullName>
    </submittedName>
</protein>
<accession>A0A1Q9CWS5</accession>
<feature type="region of interest" description="Disordered" evidence="1">
    <location>
        <begin position="471"/>
        <end position="507"/>
    </location>
</feature>
<comment type="caution">
    <text evidence="3">The sequence shown here is derived from an EMBL/GenBank/DDBJ whole genome shotgun (WGS) entry which is preliminary data.</text>
</comment>
<evidence type="ECO:0000313" key="4">
    <source>
        <dbReference type="Proteomes" id="UP000186817"/>
    </source>
</evidence>
<sequence>MLRKWQKVEDIEGDVDGVDDADPDDTMCESGDLALSRRIIFWAGLIYALICAALTSSLEAQTALVLERQLHFSTQSIGLLLGSAFCATAPITVMLSWLPTERSAFVAVPPMLATVPRAMSQVNDDAALLLWVYCNYAVHTNAQVLHTGVMLDVREKLRQLVAEGRAMDAARLWGSVLEVQHYPPPTNLISDLPAGLKPIRTVPCIEPDCLRCREGRGGFQMPFVGAHCRTAVLVRPGVTPMEAWAEYHACETRLTPMQVAQAASGLWPTDILPDHASALVARVAEQTHPRAVSSAELWVLWRLWHNGQRRWQEPGFPAVPSYTEARGNDRARAHRAMWLLLGAVAADMDMCWLEADVRHLGRKVKPTVVLQPASLDALALEVRGLWNIMAGAYAAQAMEGEGAWSAATSLQVIAASRVREWRQKHRVQKDADFAFYFTSYEQAVRQAGHHVADAWTVARAEQEGCLISAASAAVEGPAPSDRPPLPRPTGRQGRLAPPQPDGGDLRERRSKLVRVLLQLGAFRPAGPLSEVREWERTVERTASRFVDRADRSTIDGVLRTWGELSAWQRARSRPVVPELVDVDSFLADGTPAPTRALACLRWLVKKAKLDLDLSDVDVKARKPEQASQPRGQAPCVGPDMLGFLEEKIELAHSFGDEKWSALLGSWLVAVGCLRYRHLQVAEPRRVSTTAFHGHCRRGKQAHLRISGFDFAICARFSSGWSWTEAWLRDWKALSPAAKKGAGLCFNQAGKPWAISEINLCVQEAFREVLQEPADMTTYSWRRLLPTVGQLLRLSPQEQLALGDWASSNPEGNQMPLHYSSARYTTSVQVTDTELERIKGAVQKKVDQVIVGDRTTVFQAPVTAETLHRSLALTRTWRLRAAKTRSRSSPEQVERMPPTLNGKVLTAFLKNGQSLCASFQLGKCKLAEKVCFEKRALLAQAAKEPGPTGPTVLPQRRPAPAEPSAPPPKRARLPLADTVPSEAASSSSTTAKATPKAAPKALPKVALKAAPKVKARPKAASASADPGRDPVVLRAASPVASGGTGGGSEDIAGESWHNYFDRLATAGGRTAEAPTVIWQSGSGGRLFLSGLPTAATAQYFPKVSLQVTCFDKSPEQRGGVLLPGALGIRLDFKSKDREEAFQHAFDLTKNSLYGLTRSLLAFESLPDALQHLKSVRNVEPEKVLSERSVGDFVHRMRRTISLGRAAPAPTAYLATATSNVHVASNDIPLCKHNQSASKALRLKDAWSTADREEAVGWGIRFCKACLRLSPASWHPR</sequence>
<keyword evidence="4" id="KW-1185">Reference proteome</keyword>
<dbReference type="AlphaFoldDB" id="A0A1Q9CWS5"/>
<organism evidence="3 4">
    <name type="scientific">Symbiodinium microadriaticum</name>
    <name type="common">Dinoflagellate</name>
    <name type="synonym">Zooxanthella microadriatica</name>
    <dbReference type="NCBI Taxonomy" id="2951"/>
    <lineage>
        <taxon>Eukaryota</taxon>
        <taxon>Sar</taxon>
        <taxon>Alveolata</taxon>
        <taxon>Dinophyceae</taxon>
        <taxon>Suessiales</taxon>
        <taxon>Symbiodiniaceae</taxon>
        <taxon>Symbiodinium</taxon>
    </lineage>
</organism>
<feature type="compositionally biased region" description="Low complexity" evidence="1">
    <location>
        <begin position="982"/>
        <end position="1009"/>
    </location>
</feature>
<dbReference type="Proteomes" id="UP000186817">
    <property type="component" value="Unassembled WGS sequence"/>
</dbReference>
<keyword evidence="2" id="KW-1133">Transmembrane helix</keyword>
<feature type="region of interest" description="Disordered" evidence="1">
    <location>
        <begin position="941"/>
        <end position="1030"/>
    </location>
</feature>
<reference evidence="3 4" key="1">
    <citation type="submission" date="2016-02" db="EMBL/GenBank/DDBJ databases">
        <title>Genome analysis of coral dinoflagellate symbionts highlights evolutionary adaptations to a symbiotic lifestyle.</title>
        <authorList>
            <person name="Aranda M."/>
            <person name="Li Y."/>
            <person name="Liew Y.J."/>
            <person name="Baumgarten S."/>
            <person name="Simakov O."/>
            <person name="Wilson M."/>
            <person name="Piel J."/>
            <person name="Ashoor H."/>
            <person name="Bougouffa S."/>
            <person name="Bajic V.B."/>
            <person name="Ryu T."/>
            <person name="Ravasi T."/>
            <person name="Bayer T."/>
            <person name="Micklem G."/>
            <person name="Kim H."/>
            <person name="Bhak J."/>
            <person name="Lajeunesse T.C."/>
            <person name="Voolstra C.R."/>
        </authorList>
    </citation>
    <scope>NUCLEOTIDE SEQUENCE [LARGE SCALE GENOMIC DNA]</scope>
    <source>
        <strain evidence="3 4">CCMP2467</strain>
    </source>
</reference>
<keyword evidence="2" id="KW-0812">Transmembrane</keyword>
<evidence type="ECO:0000256" key="2">
    <source>
        <dbReference type="SAM" id="Phobius"/>
    </source>
</evidence>
<dbReference type="OrthoDB" id="412967at2759"/>
<gene>
    <name evidence="3" type="ORF">AK812_SmicGene31416</name>
</gene>
<dbReference type="EMBL" id="LSRX01000863">
    <property type="protein sequence ID" value="OLP87382.1"/>
    <property type="molecule type" value="Genomic_DNA"/>
</dbReference>